<feature type="region of interest" description="Disordered" evidence="1">
    <location>
        <begin position="1"/>
        <end position="23"/>
    </location>
</feature>
<evidence type="ECO:0000313" key="2">
    <source>
        <dbReference type="EMBL" id="KAK2112252.1"/>
    </source>
</evidence>
<evidence type="ECO:0000256" key="1">
    <source>
        <dbReference type="SAM" id="MobiDB-lite"/>
    </source>
</evidence>
<sequence length="64" mass="7077">MVLPGNLISSAPHSILQGPSPRPRYKEYKYAQTVNSTSAWSHFPPDGPANAEKAQGRRTQAERK</sequence>
<dbReference type="Proteomes" id="UP001266305">
    <property type="component" value="Unassembled WGS sequence"/>
</dbReference>
<protein>
    <submittedName>
        <fullName evidence="2">Uncharacterized protein</fullName>
    </submittedName>
</protein>
<organism evidence="2 3">
    <name type="scientific">Saguinus oedipus</name>
    <name type="common">Cotton-top tamarin</name>
    <name type="synonym">Oedipomidas oedipus</name>
    <dbReference type="NCBI Taxonomy" id="9490"/>
    <lineage>
        <taxon>Eukaryota</taxon>
        <taxon>Metazoa</taxon>
        <taxon>Chordata</taxon>
        <taxon>Craniata</taxon>
        <taxon>Vertebrata</taxon>
        <taxon>Euteleostomi</taxon>
        <taxon>Mammalia</taxon>
        <taxon>Eutheria</taxon>
        <taxon>Euarchontoglires</taxon>
        <taxon>Primates</taxon>
        <taxon>Haplorrhini</taxon>
        <taxon>Platyrrhini</taxon>
        <taxon>Cebidae</taxon>
        <taxon>Callitrichinae</taxon>
        <taxon>Saguinus</taxon>
    </lineage>
</organism>
<accession>A0ABQ9VVS7</accession>
<keyword evidence="3" id="KW-1185">Reference proteome</keyword>
<name>A0ABQ9VVS7_SAGOE</name>
<dbReference type="EMBL" id="JASSZA010000005">
    <property type="protein sequence ID" value="KAK2112252.1"/>
    <property type="molecule type" value="Genomic_DNA"/>
</dbReference>
<comment type="caution">
    <text evidence="2">The sequence shown here is derived from an EMBL/GenBank/DDBJ whole genome shotgun (WGS) entry which is preliminary data.</text>
</comment>
<gene>
    <name evidence="2" type="ORF">P7K49_011999</name>
</gene>
<evidence type="ECO:0000313" key="3">
    <source>
        <dbReference type="Proteomes" id="UP001266305"/>
    </source>
</evidence>
<reference evidence="2 3" key="1">
    <citation type="submission" date="2023-05" db="EMBL/GenBank/DDBJ databases">
        <title>B98-5 Cell Line De Novo Hybrid Assembly: An Optical Mapping Approach.</title>
        <authorList>
            <person name="Kananen K."/>
            <person name="Auerbach J.A."/>
            <person name="Kautto E."/>
            <person name="Blachly J.S."/>
        </authorList>
    </citation>
    <scope>NUCLEOTIDE SEQUENCE [LARGE SCALE GENOMIC DNA]</scope>
    <source>
        <strain evidence="2">B95-8</strain>
        <tissue evidence="2">Cell line</tissue>
    </source>
</reference>
<feature type="region of interest" description="Disordered" evidence="1">
    <location>
        <begin position="38"/>
        <end position="64"/>
    </location>
</feature>
<proteinExistence type="predicted"/>